<feature type="transmembrane region" description="Helical" evidence="1">
    <location>
        <begin position="14"/>
        <end position="32"/>
    </location>
</feature>
<keyword evidence="1" id="KW-0812">Transmembrane</keyword>
<dbReference type="CDD" id="cd22784">
    <property type="entry name" value="DPBB_MltA_YuiC-like"/>
    <property type="match status" value="1"/>
</dbReference>
<evidence type="ECO:0000313" key="2">
    <source>
        <dbReference type="EMBL" id="QJA51750.1"/>
    </source>
</evidence>
<gene>
    <name evidence="3" type="ORF">MM171A00919_0008</name>
    <name evidence="4" type="ORF">MM171B01721_0012</name>
    <name evidence="2" type="ORF">TM448A02287_0018</name>
</gene>
<sequence length="159" mass="18113">MQKDLDYNRKIKRLGFIIAAIVWTIALIFSLTNKKADKVEDKPVAKQEDVKQEIFFVEATAYTASEEECDDTPNITATNMDLRTKPVDQWKIVAVSRGLEKKFPMHSPMFIITDSAILGEYQVEDRMSHKIKGMAIDILMSTKEEALEFGNQEVVVGRI</sequence>
<organism evidence="2">
    <name type="scientific">viral metagenome</name>
    <dbReference type="NCBI Taxonomy" id="1070528"/>
    <lineage>
        <taxon>unclassified sequences</taxon>
        <taxon>metagenomes</taxon>
        <taxon>organismal metagenomes</taxon>
    </lineage>
</organism>
<dbReference type="EMBL" id="MT143745">
    <property type="protein sequence ID" value="QJB01930.1"/>
    <property type="molecule type" value="Genomic_DNA"/>
</dbReference>
<dbReference type="EMBL" id="MT143664">
    <property type="protein sequence ID" value="QJA99710.1"/>
    <property type="molecule type" value="Genomic_DNA"/>
</dbReference>
<evidence type="ECO:0000313" key="3">
    <source>
        <dbReference type="EMBL" id="QJA99710.1"/>
    </source>
</evidence>
<dbReference type="AlphaFoldDB" id="A0A6H1ZX19"/>
<protein>
    <recommendedName>
        <fullName evidence="5">3D domain-containing protein</fullName>
    </recommendedName>
</protein>
<keyword evidence="1" id="KW-1133">Transmembrane helix</keyword>
<proteinExistence type="predicted"/>
<reference evidence="2" key="1">
    <citation type="submission" date="2020-03" db="EMBL/GenBank/DDBJ databases">
        <title>The deep terrestrial virosphere.</title>
        <authorList>
            <person name="Holmfeldt K."/>
            <person name="Nilsson E."/>
            <person name="Simone D."/>
            <person name="Lopez-Fernandez M."/>
            <person name="Wu X."/>
            <person name="de Brujin I."/>
            <person name="Lundin D."/>
            <person name="Andersson A."/>
            <person name="Bertilsson S."/>
            <person name="Dopson M."/>
        </authorList>
    </citation>
    <scope>NUCLEOTIDE SEQUENCE</scope>
    <source>
        <strain evidence="3">MM171A00919</strain>
        <strain evidence="4">MM171B01721</strain>
        <strain evidence="2">TM448A02287</strain>
    </source>
</reference>
<evidence type="ECO:0000256" key="1">
    <source>
        <dbReference type="SAM" id="Phobius"/>
    </source>
</evidence>
<evidence type="ECO:0008006" key="5">
    <source>
        <dbReference type="Google" id="ProtNLM"/>
    </source>
</evidence>
<keyword evidence="1" id="KW-0472">Membrane</keyword>
<accession>A0A6H1ZX19</accession>
<evidence type="ECO:0000313" key="4">
    <source>
        <dbReference type="EMBL" id="QJB01930.1"/>
    </source>
</evidence>
<name>A0A6H1ZX19_9ZZZZ</name>
<dbReference type="EMBL" id="MT144286">
    <property type="protein sequence ID" value="QJA51750.1"/>
    <property type="molecule type" value="Genomic_DNA"/>
</dbReference>